<keyword evidence="1" id="KW-0863">Zinc-finger</keyword>
<dbReference type="OrthoDB" id="6110133at2759"/>
<evidence type="ECO:0000313" key="3">
    <source>
        <dbReference type="EMBL" id="VDI03039.1"/>
    </source>
</evidence>
<dbReference type="InterPro" id="IPR011042">
    <property type="entry name" value="6-blade_b-propeller_TolB-like"/>
</dbReference>
<comment type="caution">
    <text evidence="3">The sequence shown here is derived from an EMBL/GenBank/DDBJ whole genome shotgun (WGS) entry which is preliminary data.</text>
</comment>
<sequence>MATSNKDFCHLCCDDGTSTEAVTWCTECDVFLCADCGKHHKKSRLSRDHKTMSTEDYHKLPKLMQEFSVNCHYHRKKFEIYCPFHDCPCCIQCITDKHKKCQEMKPLSDILKQFKSSASVHHLEKEMDNVKENFKTMIKYLIDRLSISNDQKIKGLYEIQSVRSQIDAFLNKLEQNIIDDLEFQHSKLTSKTNILLIQLHQQTEKISQLQNQFSKITQYATELQMYVSLREIEKTTSKAAQYIDDLKNGDNFDEKCLEVTISSELQSILKDVKSFGDIKTKSRPYTIQVKAGRKDQAQFLVPIIPAIEQIKPAMQRPLTIPVNMKYEYMFACRILPDNTYLVLNGDYYYKYLALFSNDGIFLRVVVNLDSSSLDVCFVRNKTVAVTLGIDNQIAVVNVERNKIVKKFNLSHNCDAVASDGQMLVISGKANHIKKSTLVNLNDETHKVLGIAAGRIALFNGNIYGTVYKEVHCYKITGELLWKFMHNKVGYSDGLALDKNGFVYIASSAMNGVMVVSPDGKIYETILSAADGIQSPGAMDINRETGIMIVPSRISIENDSNDNVDKSYQIVFVYKI</sequence>
<dbReference type="CDD" id="cd19757">
    <property type="entry name" value="Bbox1"/>
    <property type="match status" value="1"/>
</dbReference>
<keyword evidence="1" id="KW-0479">Metal-binding</keyword>
<protein>
    <recommendedName>
        <fullName evidence="2">B box-type domain-containing protein</fullName>
    </recommendedName>
</protein>
<dbReference type="PANTHER" id="PTHR25462:SF296">
    <property type="entry name" value="MEIOTIC P26, ISOFORM F"/>
    <property type="match status" value="1"/>
</dbReference>
<dbReference type="Gene3D" id="3.30.160.60">
    <property type="entry name" value="Classic Zinc Finger"/>
    <property type="match status" value="1"/>
</dbReference>
<name>A0A8B6CDI6_MYTGA</name>
<feature type="domain" description="B box-type" evidence="2">
    <location>
        <begin position="13"/>
        <end position="54"/>
    </location>
</feature>
<proteinExistence type="predicted"/>
<dbReference type="EMBL" id="UYJE01001560">
    <property type="protein sequence ID" value="VDI03039.1"/>
    <property type="molecule type" value="Genomic_DNA"/>
</dbReference>
<evidence type="ECO:0000313" key="4">
    <source>
        <dbReference type="Proteomes" id="UP000596742"/>
    </source>
</evidence>
<dbReference type="Proteomes" id="UP000596742">
    <property type="component" value="Unassembled WGS sequence"/>
</dbReference>
<dbReference type="PROSITE" id="PS50119">
    <property type="entry name" value="ZF_BBOX"/>
    <property type="match status" value="1"/>
</dbReference>
<evidence type="ECO:0000259" key="2">
    <source>
        <dbReference type="PROSITE" id="PS50119"/>
    </source>
</evidence>
<gene>
    <name evidence="3" type="ORF">MGAL_10B039541</name>
</gene>
<dbReference type="Gene3D" id="2.120.10.30">
    <property type="entry name" value="TolB, C-terminal domain"/>
    <property type="match status" value="1"/>
</dbReference>
<keyword evidence="4" id="KW-1185">Reference proteome</keyword>
<dbReference type="InterPro" id="IPR000315">
    <property type="entry name" value="Znf_B-box"/>
</dbReference>
<evidence type="ECO:0000256" key="1">
    <source>
        <dbReference type="PROSITE-ProRule" id="PRU00024"/>
    </source>
</evidence>
<dbReference type="InterPro" id="IPR047153">
    <property type="entry name" value="TRIM45/56/19-like"/>
</dbReference>
<dbReference type="SUPFAM" id="SSF63829">
    <property type="entry name" value="Calcium-dependent phosphotriesterase"/>
    <property type="match status" value="1"/>
</dbReference>
<reference evidence="3" key="1">
    <citation type="submission" date="2018-11" db="EMBL/GenBank/DDBJ databases">
        <authorList>
            <person name="Alioto T."/>
            <person name="Alioto T."/>
        </authorList>
    </citation>
    <scope>NUCLEOTIDE SEQUENCE</scope>
</reference>
<organism evidence="3 4">
    <name type="scientific">Mytilus galloprovincialis</name>
    <name type="common">Mediterranean mussel</name>
    <dbReference type="NCBI Taxonomy" id="29158"/>
    <lineage>
        <taxon>Eukaryota</taxon>
        <taxon>Metazoa</taxon>
        <taxon>Spiralia</taxon>
        <taxon>Lophotrochozoa</taxon>
        <taxon>Mollusca</taxon>
        <taxon>Bivalvia</taxon>
        <taxon>Autobranchia</taxon>
        <taxon>Pteriomorphia</taxon>
        <taxon>Mytilida</taxon>
        <taxon>Mytiloidea</taxon>
        <taxon>Mytilidae</taxon>
        <taxon>Mytilinae</taxon>
        <taxon>Mytilus</taxon>
    </lineage>
</organism>
<dbReference type="AlphaFoldDB" id="A0A8B6CDI6"/>
<dbReference type="GO" id="GO:0008270">
    <property type="term" value="F:zinc ion binding"/>
    <property type="evidence" value="ECO:0007669"/>
    <property type="project" value="UniProtKB-KW"/>
</dbReference>
<dbReference type="PANTHER" id="PTHR25462">
    <property type="entry name" value="BONUS, ISOFORM C-RELATED"/>
    <property type="match status" value="1"/>
</dbReference>
<accession>A0A8B6CDI6</accession>
<keyword evidence="1" id="KW-0862">Zinc</keyword>